<reference evidence="1 2" key="2">
    <citation type="journal article" date="2019" name="G3 (Bethesda)">
        <title>Hybrid Assembly of the Genome of the Entomopathogenic Nematode Steinernema carpocapsae Identifies the X-Chromosome.</title>
        <authorList>
            <person name="Serra L."/>
            <person name="Macchietto M."/>
            <person name="Macias-Munoz A."/>
            <person name="McGill C.J."/>
            <person name="Rodriguez I.M."/>
            <person name="Rodriguez B."/>
            <person name="Murad R."/>
            <person name="Mortazavi A."/>
        </authorList>
    </citation>
    <scope>NUCLEOTIDE SEQUENCE [LARGE SCALE GENOMIC DNA]</scope>
    <source>
        <strain evidence="1 2">ALL</strain>
    </source>
</reference>
<keyword evidence="2" id="KW-1185">Reference proteome</keyword>
<dbReference type="AlphaFoldDB" id="A0A4U5MSH8"/>
<accession>A0A4U5MSH8</accession>
<comment type="caution">
    <text evidence="1">The sequence shown here is derived from an EMBL/GenBank/DDBJ whole genome shotgun (WGS) entry which is preliminary data.</text>
</comment>
<protein>
    <submittedName>
        <fullName evidence="1">Uncharacterized protein</fullName>
    </submittedName>
</protein>
<dbReference type="Proteomes" id="UP000298663">
    <property type="component" value="Unassembled WGS sequence"/>
</dbReference>
<evidence type="ECO:0000313" key="1">
    <source>
        <dbReference type="EMBL" id="TKR72676.1"/>
    </source>
</evidence>
<organism evidence="1 2">
    <name type="scientific">Steinernema carpocapsae</name>
    <name type="common">Entomopathogenic nematode</name>
    <dbReference type="NCBI Taxonomy" id="34508"/>
    <lineage>
        <taxon>Eukaryota</taxon>
        <taxon>Metazoa</taxon>
        <taxon>Ecdysozoa</taxon>
        <taxon>Nematoda</taxon>
        <taxon>Chromadorea</taxon>
        <taxon>Rhabditida</taxon>
        <taxon>Tylenchina</taxon>
        <taxon>Panagrolaimomorpha</taxon>
        <taxon>Strongyloidoidea</taxon>
        <taxon>Steinernematidae</taxon>
        <taxon>Steinernema</taxon>
    </lineage>
</organism>
<gene>
    <name evidence="1" type="ORF">L596_020089</name>
</gene>
<proteinExistence type="predicted"/>
<name>A0A4U5MSH8_STECR</name>
<reference evidence="1 2" key="1">
    <citation type="journal article" date="2015" name="Genome Biol.">
        <title>Comparative genomics of Steinernema reveals deeply conserved gene regulatory networks.</title>
        <authorList>
            <person name="Dillman A.R."/>
            <person name="Macchietto M."/>
            <person name="Porter C.F."/>
            <person name="Rogers A."/>
            <person name="Williams B."/>
            <person name="Antoshechkin I."/>
            <person name="Lee M.M."/>
            <person name="Goodwin Z."/>
            <person name="Lu X."/>
            <person name="Lewis E.E."/>
            <person name="Goodrich-Blair H."/>
            <person name="Stock S.P."/>
            <person name="Adams B.J."/>
            <person name="Sternberg P.W."/>
            <person name="Mortazavi A."/>
        </authorList>
    </citation>
    <scope>NUCLEOTIDE SEQUENCE [LARGE SCALE GENOMIC DNA]</scope>
    <source>
        <strain evidence="1 2">ALL</strain>
    </source>
</reference>
<evidence type="ECO:0000313" key="2">
    <source>
        <dbReference type="Proteomes" id="UP000298663"/>
    </source>
</evidence>
<dbReference type="EMBL" id="AZBU02000006">
    <property type="protein sequence ID" value="TKR72676.1"/>
    <property type="molecule type" value="Genomic_DNA"/>
</dbReference>
<sequence>MAMDPYRVFLLLKKHFELKYPLAVADHEEFLSNEVELALSIIEQIEGEAFSPTEDGLILADELLLDTTAGNLEGCIKAFLVKMHASDLYHVVQRAEYYQN</sequence>